<dbReference type="PROSITE" id="PS50075">
    <property type="entry name" value="CARRIER"/>
    <property type="match status" value="1"/>
</dbReference>
<dbReference type="STRING" id="426701.SAMN04488098_100571"/>
<protein>
    <recommendedName>
        <fullName evidence="8 9">Acyl carrier protein</fullName>
        <shortName evidence="8">ACP</shortName>
    </recommendedName>
</protein>
<dbReference type="AlphaFoldDB" id="A0A1G8X292"/>
<dbReference type="Proteomes" id="UP000199433">
    <property type="component" value="Unassembled WGS sequence"/>
</dbReference>
<comment type="subcellular location">
    <subcellularLocation>
        <location evidence="8">Cytoplasm</location>
    </subcellularLocation>
</comment>
<dbReference type="FunFam" id="1.10.1200.10:FF:000001">
    <property type="entry name" value="Acyl carrier protein"/>
    <property type="match status" value="1"/>
</dbReference>
<dbReference type="GO" id="GO:0000036">
    <property type="term" value="F:acyl carrier activity"/>
    <property type="evidence" value="ECO:0007669"/>
    <property type="project" value="UniProtKB-UniRule"/>
</dbReference>
<evidence type="ECO:0000313" key="12">
    <source>
        <dbReference type="EMBL" id="SDJ84653.1"/>
    </source>
</evidence>
<name>A0A1G8X292_9LACT</name>
<keyword evidence="4 8" id="KW-0597">Phosphoprotein</keyword>
<dbReference type="InterPro" id="IPR009081">
    <property type="entry name" value="PP-bd_ACP"/>
</dbReference>
<evidence type="ECO:0000256" key="8">
    <source>
        <dbReference type="HAMAP-Rule" id="MF_01217"/>
    </source>
</evidence>
<evidence type="ECO:0000256" key="9">
    <source>
        <dbReference type="NCBIfam" id="TIGR00517"/>
    </source>
</evidence>
<dbReference type="OrthoDB" id="9804551at2"/>
<dbReference type="NCBIfam" id="TIGR00517">
    <property type="entry name" value="acyl_carrier"/>
    <property type="match status" value="1"/>
</dbReference>
<dbReference type="GO" id="GO:0000035">
    <property type="term" value="F:acyl binding"/>
    <property type="evidence" value="ECO:0007669"/>
    <property type="project" value="TreeGrafter"/>
</dbReference>
<comment type="pathway">
    <text evidence="8 10">Lipid metabolism; fatty acid biosynthesis.</text>
</comment>
<evidence type="ECO:0000256" key="10">
    <source>
        <dbReference type="RuleBase" id="RU003545"/>
    </source>
</evidence>
<keyword evidence="2 8" id="KW-0596">Phosphopantetheine</keyword>
<comment type="similarity">
    <text evidence="8">Belongs to the acyl carrier protein (ACP) family.</text>
</comment>
<dbReference type="PROSITE" id="PS00012">
    <property type="entry name" value="PHOSPHOPANTETHEINE"/>
    <property type="match status" value="1"/>
</dbReference>
<dbReference type="InterPro" id="IPR003231">
    <property type="entry name" value="ACP"/>
</dbReference>
<dbReference type="NCBIfam" id="NF002148">
    <property type="entry name" value="PRK00982.1-2"/>
    <property type="match status" value="1"/>
</dbReference>
<evidence type="ECO:0000256" key="3">
    <source>
        <dbReference type="ARBA" id="ARBA00022516"/>
    </source>
</evidence>
<gene>
    <name evidence="8" type="primary">acpP</name>
    <name evidence="12" type="ORF">SAMN04488098_100571</name>
</gene>
<dbReference type="EMBL" id="FNFK01000005">
    <property type="protein sequence ID" value="SDJ84653.1"/>
    <property type="molecule type" value="Genomic_DNA"/>
</dbReference>
<evidence type="ECO:0000256" key="5">
    <source>
        <dbReference type="ARBA" id="ARBA00022832"/>
    </source>
</evidence>
<keyword evidence="8" id="KW-0963">Cytoplasm</keyword>
<keyword evidence="3 8" id="KW-0444">Lipid biosynthesis</keyword>
<dbReference type="GO" id="GO:0016020">
    <property type="term" value="C:membrane"/>
    <property type="evidence" value="ECO:0007669"/>
    <property type="project" value="GOC"/>
</dbReference>
<dbReference type="PANTHER" id="PTHR20863">
    <property type="entry name" value="ACYL CARRIER PROTEIN"/>
    <property type="match status" value="1"/>
</dbReference>
<dbReference type="InterPro" id="IPR036736">
    <property type="entry name" value="ACP-like_sf"/>
</dbReference>
<dbReference type="RefSeq" id="WP_091265052.1">
    <property type="nucleotide sequence ID" value="NZ_FNFK01000005.1"/>
</dbReference>
<evidence type="ECO:0000256" key="1">
    <source>
        <dbReference type="ARBA" id="ARBA00003180"/>
    </source>
</evidence>
<evidence type="ECO:0000259" key="11">
    <source>
        <dbReference type="PROSITE" id="PS50075"/>
    </source>
</evidence>
<evidence type="ECO:0000313" key="13">
    <source>
        <dbReference type="Proteomes" id="UP000199433"/>
    </source>
</evidence>
<evidence type="ECO:0000256" key="2">
    <source>
        <dbReference type="ARBA" id="ARBA00022450"/>
    </source>
</evidence>
<comment type="PTM">
    <text evidence="8">4'-phosphopantetheine is transferred from CoA to a specific serine of apo-ACP by AcpS. This modification is essential for activity because fatty acids are bound in thioester linkage to the sulfhydryl of the prosthetic group.</text>
</comment>
<evidence type="ECO:0000256" key="7">
    <source>
        <dbReference type="ARBA" id="ARBA00023160"/>
    </source>
</evidence>
<dbReference type="SUPFAM" id="SSF47336">
    <property type="entry name" value="ACP-like"/>
    <property type="match status" value="1"/>
</dbReference>
<evidence type="ECO:0000256" key="6">
    <source>
        <dbReference type="ARBA" id="ARBA00023098"/>
    </source>
</evidence>
<comment type="function">
    <text evidence="1 8 10">Carrier of the growing fatty acid chain in fatty acid biosynthesis.</text>
</comment>
<dbReference type="NCBIfam" id="NF002151">
    <property type="entry name" value="PRK00982.1-5"/>
    <property type="match status" value="1"/>
</dbReference>
<keyword evidence="7 8" id="KW-0275">Fatty acid biosynthesis</keyword>
<evidence type="ECO:0000256" key="4">
    <source>
        <dbReference type="ARBA" id="ARBA00022553"/>
    </source>
</evidence>
<feature type="domain" description="Carrier" evidence="11">
    <location>
        <begin position="4"/>
        <end position="79"/>
    </location>
</feature>
<reference evidence="13" key="1">
    <citation type="submission" date="2016-10" db="EMBL/GenBank/DDBJ databases">
        <authorList>
            <person name="Varghese N."/>
            <person name="Submissions S."/>
        </authorList>
    </citation>
    <scope>NUCLEOTIDE SEQUENCE [LARGE SCALE GENOMIC DNA]</scope>
    <source>
        <strain evidence="13">DSM 19181</strain>
    </source>
</reference>
<dbReference type="Pfam" id="PF00550">
    <property type="entry name" value="PP-binding"/>
    <property type="match status" value="1"/>
</dbReference>
<keyword evidence="5 8" id="KW-0276">Fatty acid metabolism</keyword>
<accession>A0A1G8X292</accession>
<sequence>MNEQEVFDKVKNIIVERLGVDEEKITRDTTFKDDLGADSLDIVELVMEMEDTFGKEISDEDAEQITTVGKAVDYIKSNA</sequence>
<dbReference type="PANTHER" id="PTHR20863:SF76">
    <property type="entry name" value="CARRIER DOMAIN-CONTAINING PROTEIN"/>
    <property type="match status" value="1"/>
</dbReference>
<dbReference type="GO" id="GO:0005829">
    <property type="term" value="C:cytosol"/>
    <property type="evidence" value="ECO:0007669"/>
    <property type="project" value="TreeGrafter"/>
</dbReference>
<keyword evidence="6 8" id="KW-0443">Lipid metabolism</keyword>
<dbReference type="HAMAP" id="MF_01217">
    <property type="entry name" value="Acyl_carrier"/>
    <property type="match status" value="1"/>
</dbReference>
<feature type="modified residue" description="O-(pantetheine 4'-phosphoryl)serine" evidence="8">
    <location>
        <position position="39"/>
    </location>
</feature>
<dbReference type="NCBIfam" id="NF002150">
    <property type="entry name" value="PRK00982.1-4"/>
    <property type="match status" value="1"/>
</dbReference>
<proteinExistence type="inferred from homology"/>
<dbReference type="InterPro" id="IPR006162">
    <property type="entry name" value="Ppantetheine_attach_site"/>
</dbReference>
<dbReference type="UniPathway" id="UPA00094"/>
<dbReference type="GO" id="GO:0009245">
    <property type="term" value="P:lipid A biosynthetic process"/>
    <property type="evidence" value="ECO:0007669"/>
    <property type="project" value="TreeGrafter"/>
</dbReference>
<comment type="PTM">
    <text evidence="10">4'-phosphopantetheine is transferred from CoA to a specific serine of apo-ACP by acpS.</text>
</comment>
<dbReference type="Gene3D" id="1.10.1200.10">
    <property type="entry name" value="ACP-like"/>
    <property type="match status" value="1"/>
</dbReference>
<keyword evidence="13" id="KW-1185">Reference proteome</keyword>
<organism evidence="12 13">
    <name type="scientific">Alkalibacterium thalassium</name>
    <dbReference type="NCBI Taxonomy" id="426701"/>
    <lineage>
        <taxon>Bacteria</taxon>
        <taxon>Bacillati</taxon>
        <taxon>Bacillota</taxon>
        <taxon>Bacilli</taxon>
        <taxon>Lactobacillales</taxon>
        <taxon>Carnobacteriaceae</taxon>
        <taxon>Alkalibacterium</taxon>
    </lineage>
</organism>